<organism evidence="1">
    <name type="scientific">uncultured Caudovirales phage</name>
    <dbReference type="NCBI Taxonomy" id="2100421"/>
    <lineage>
        <taxon>Viruses</taxon>
        <taxon>Duplodnaviria</taxon>
        <taxon>Heunggongvirae</taxon>
        <taxon>Uroviricota</taxon>
        <taxon>Caudoviricetes</taxon>
        <taxon>Peduoviridae</taxon>
        <taxon>Maltschvirus</taxon>
        <taxon>Maltschvirus maltsch</taxon>
    </lineage>
</organism>
<sequence>MTAITQKRIELKNVQKQINLICKKPYSQWKFETEETRAFYFAKLKSLEFQKIDLLDQIIKLQP</sequence>
<accession>A0A6J5N2G0</accession>
<dbReference type="EMBL" id="LR796579">
    <property type="protein sequence ID" value="CAB4152872.1"/>
    <property type="molecule type" value="Genomic_DNA"/>
</dbReference>
<evidence type="ECO:0000313" key="1">
    <source>
        <dbReference type="EMBL" id="CAB4152872.1"/>
    </source>
</evidence>
<proteinExistence type="predicted"/>
<protein>
    <submittedName>
        <fullName evidence="1">Uncharacterized protein</fullName>
    </submittedName>
</protein>
<name>A0A6J5N2G0_9CAUD</name>
<gene>
    <name evidence="1" type="ORF">UFOVP611_35</name>
</gene>
<reference evidence="1" key="1">
    <citation type="submission" date="2020-04" db="EMBL/GenBank/DDBJ databases">
        <authorList>
            <person name="Chiriac C."/>
            <person name="Salcher M."/>
            <person name="Ghai R."/>
            <person name="Kavagutti S V."/>
        </authorList>
    </citation>
    <scope>NUCLEOTIDE SEQUENCE</scope>
</reference>